<comment type="similarity">
    <text evidence="1">Belongs to the membrane fusion protein (MFP) (TC 8.A.1) family.</text>
</comment>
<dbReference type="EMBL" id="JACHGF010000003">
    <property type="protein sequence ID" value="MBB5284188.1"/>
    <property type="molecule type" value="Genomic_DNA"/>
</dbReference>
<keyword evidence="2" id="KW-0175">Coiled coil</keyword>
<dbReference type="InterPro" id="IPR006143">
    <property type="entry name" value="RND_pump_MFP"/>
</dbReference>
<protein>
    <submittedName>
        <fullName evidence="6">Membrane fusion protein (Multidrug efflux system)</fullName>
    </submittedName>
</protein>
<evidence type="ECO:0000313" key="6">
    <source>
        <dbReference type="EMBL" id="MBB5284188.1"/>
    </source>
</evidence>
<feature type="coiled-coil region" evidence="2">
    <location>
        <begin position="94"/>
        <end position="159"/>
    </location>
</feature>
<dbReference type="PANTHER" id="PTHR30158">
    <property type="entry name" value="ACRA/E-RELATED COMPONENT OF DRUG EFFLUX TRANSPORTER"/>
    <property type="match status" value="1"/>
</dbReference>
<dbReference type="AlphaFoldDB" id="A0A840TVM9"/>
<reference evidence="6 7" key="1">
    <citation type="submission" date="2020-08" db="EMBL/GenBank/DDBJ databases">
        <title>Genomic Encyclopedia of Type Strains, Phase IV (KMG-IV): sequencing the most valuable type-strain genomes for metagenomic binning, comparative biology and taxonomic classification.</title>
        <authorList>
            <person name="Goeker M."/>
        </authorList>
    </citation>
    <scope>NUCLEOTIDE SEQUENCE [LARGE SCALE GENOMIC DNA]</scope>
    <source>
        <strain evidence="6 7">DSM 105074</strain>
    </source>
</reference>
<accession>A0A840TVM9</accession>
<dbReference type="SUPFAM" id="SSF111369">
    <property type="entry name" value="HlyD-like secretion proteins"/>
    <property type="match status" value="1"/>
</dbReference>
<feature type="domain" description="Multidrug resistance protein MdtA-like beta-barrel" evidence="3">
    <location>
        <begin position="206"/>
        <end position="286"/>
    </location>
</feature>
<evidence type="ECO:0000259" key="4">
    <source>
        <dbReference type="Pfam" id="PF25967"/>
    </source>
</evidence>
<evidence type="ECO:0000259" key="5">
    <source>
        <dbReference type="Pfam" id="PF25973"/>
    </source>
</evidence>
<dbReference type="GO" id="GO:0022857">
    <property type="term" value="F:transmembrane transporter activity"/>
    <property type="evidence" value="ECO:0007669"/>
    <property type="project" value="InterPro"/>
</dbReference>
<dbReference type="Gene3D" id="2.40.30.170">
    <property type="match status" value="1"/>
</dbReference>
<evidence type="ECO:0000256" key="2">
    <source>
        <dbReference type="SAM" id="Coils"/>
    </source>
</evidence>
<dbReference type="GO" id="GO:0005886">
    <property type="term" value="C:plasma membrane"/>
    <property type="evidence" value="ECO:0007669"/>
    <property type="project" value="TreeGrafter"/>
</dbReference>
<feature type="domain" description="CzcB-like barrel-sandwich hybrid" evidence="5">
    <location>
        <begin position="61"/>
        <end position="202"/>
    </location>
</feature>
<dbReference type="PROSITE" id="PS51257">
    <property type="entry name" value="PROKAR_LIPOPROTEIN"/>
    <property type="match status" value="1"/>
</dbReference>
<name>A0A840TVM9_9BACT</name>
<dbReference type="PANTHER" id="PTHR30158:SF23">
    <property type="entry name" value="MULTIDRUG RESISTANCE PROTEIN MEXA"/>
    <property type="match status" value="1"/>
</dbReference>
<dbReference type="NCBIfam" id="TIGR01730">
    <property type="entry name" value="RND_mfp"/>
    <property type="match status" value="1"/>
</dbReference>
<dbReference type="Pfam" id="PF25967">
    <property type="entry name" value="RND-MFP_C"/>
    <property type="match status" value="1"/>
</dbReference>
<dbReference type="RefSeq" id="WP_184174145.1">
    <property type="nucleotide sequence ID" value="NZ_JACHGF010000003.1"/>
</dbReference>
<comment type="caution">
    <text evidence="6">The sequence shown here is derived from an EMBL/GenBank/DDBJ whole genome shotgun (WGS) entry which is preliminary data.</text>
</comment>
<feature type="domain" description="Multidrug resistance protein MdtA-like C-terminal permuted SH3" evidence="4">
    <location>
        <begin position="292"/>
        <end position="353"/>
    </location>
</feature>
<dbReference type="InterPro" id="IPR058627">
    <property type="entry name" value="MdtA-like_C"/>
</dbReference>
<keyword evidence="7" id="KW-1185">Reference proteome</keyword>
<dbReference type="InterPro" id="IPR058647">
    <property type="entry name" value="BSH_CzcB-like"/>
</dbReference>
<dbReference type="GO" id="GO:0046677">
    <property type="term" value="P:response to antibiotic"/>
    <property type="evidence" value="ECO:0007669"/>
    <property type="project" value="TreeGrafter"/>
</dbReference>
<dbReference type="GO" id="GO:0030313">
    <property type="term" value="C:cell envelope"/>
    <property type="evidence" value="ECO:0007669"/>
    <property type="project" value="UniProtKB-SubCell"/>
</dbReference>
<organism evidence="6 7">
    <name type="scientific">Rhabdobacter roseus</name>
    <dbReference type="NCBI Taxonomy" id="1655419"/>
    <lineage>
        <taxon>Bacteria</taxon>
        <taxon>Pseudomonadati</taxon>
        <taxon>Bacteroidota</taxon>
        <taxon>Cytophagia</taxon>
        <taxon>Cytophagales</taxon>
        <taxon>Cytophagaceae</taxon>
        <taxon>Rhabdobacter</taxon>
    </lineage>
</organism>
<evidence type="ECO:0000259" key="3">
    <source>
        <dbReference type="Pfam" id="PF25944"/>
    </source>
</evidence>
<evidence type="ECO:0000256" key="1">
    <source>
        <dbReference type="ARBA" id="ARBA00009477"/>
    </source>
</evidence>
<dbReference type="Pfam" id="PF25944">
    <property type="entry name" value="Beta-barrel_RND"/>
    <property type="match status" value="1"/>
</dbReference>
<sequence>MKGIAGLKLFVASLLVVGCTASSKEKETETEAVKRVPVVRLTNQKTDLRREYVGDINAIRNVEIYARLKGYLEEVYVDEGKPVRKGQVLFRINDEEYAAELAKAKANLQSAIAEAKAAELEVNRVKVLVEKKVISNTELEVAKARLLAQNARIEEARSAQDNASLRLSHTRIRAPFDGIVNRIPYKAGSLIDEGTLLTSVSDTKSVYVYFEVSEKEYLEFVKSKEGGQQNRAVHLKLADGTDFRYAGKIETMEGEFDESTGSIAFRASFPNPDKLLKHGSSGMVRLTNTLDNALLVPQKATFEIQDKSYVYVVDGKNQIRTRSFVPKSRFANYYVVESGLKPGETIVYEGIQTLRDGATISPQPISMDSLKVPQEEVRLTAK</sequence>
<dbReference type="Gene3D" id="1.10.287.470">
    <property type="entry name" value="Helix hairpin bin"/>
    <property type="match status" value="1"/>
</dbReference>
<proteinExistence type="inferred from homology"/>
<dbReference type="Pfam" id="PF25973">
    <property type="entry name" value="BSH_CzcB"/>
    <property type="match status" value="1"/>
</dbReference>
<dbReference type="Proteomes" id="UP000557307">
    <property type="component" value="Unassembled WGS sequence"/>
</dbReference>
<gene>
    <name evidence="6" type="ORF">HNQ92_002331</name>
</gene>
<evidence type="ECO:0000313" key="7">
    <source>
        <dbReference type="Proteomes" id="UP000557307"/>
    </source>
</evidence>
<dbReference type="InterPro" id="IPR058626">
    <property type="entry name" value="MdtA-like_b-barrel"/>
</dbReference>
<dbReference type="Gene3D" id="2.40.50.100">
    <property type="match status" value="1"/>
</dbReference>
<dbReference type="Gene3D" id="2.40.420.20">
    <property type="match status" value="1"/>
</dbReference>